<organism evidence="2 3">
    <name type="scientific">Malassezia obtusa</name>
    <dbReference type="NCBI Taxonomy" id="76774"/>
    <lineage>
        <taxon>Eukaryota</taxon>
        <taxon>Fungi</taxon>
        <taxon>Dikarya</taxon>
        <taxon>Basidiomycota</taxon>
        <taxon>Ustilaginomycotina</taxon>
        <taxon>Malasseziomycetes</taxon>
        <taxon>Malasseziales</taxon>
        <taxon>Malasseziaceae</taxon>
        <taxon>Malassezia</taxon>
    </lineage>
</organism>
<proteinExistence type="predicted"/>
<evidence type="ECO:0000313" key="3">
    <source>
        <dbReference type="Proteomes" id="UP001214603"/>
    </source>
</evidence>
<reference evidence="2" key="1">
    <citation type="submission" date="2023-03" db="EMBL/GenBank/DDBJ databases">
        <title>Mating type loci evolution in Malassezia.</title>
        <authorList>
            <person name="Coelho M.A."/>
        </authorList>
    </citation>
    <scope>NUCLEOTIDE SEQUENCE</scope>
    <source>
        <strain evidence="2">CBS 7876</strain>
    </source>
</reference>
<feature type="chain" id="PRO_5041933454" evidence="1">
    <location>
        <begin position="19"/>
        <end position="92"/>
    </location>
</feature>
<name>A0AAF0E1Q4_9BASI</name>
<protein>
    <submittedName>
        <fullName evidence="2">Uncharacterized protein</fullName>
    </submittedName>
</protein>
<keyword evidence="3" id="KW-1185">Reference proteome</keyword>
<sequence length="92" mass="9883">MKFLNVALALGLATGALATKDISQKVHNLNLEKTTCNTGLGQIAISCEKCARTGIECLTYPKLRKDLCEGGANSQHSQNCNGCIDKIFELLN</sequence>
<gene>
    <name evidence="2" type="ORF">MOBT1_002741</name>
</gene>
<evidence type="ECO:0000256" key="1">
    <source>
        <dbReference type="SAM" id="SignalP"/>
    </source>
</evidence>
<dbReference type="EMBL" id="CP119939">
    <property type="protein sequence ID" value="WFD04044.1"/>
    <property type="molecule type" value="Genomic_DNA"/>
</dbReference>
<dbReference type="AlphaFoldDB" id="A0AAF0E1Q4"/>
<dbReference type="Proteomes" id="UP001214603">
    <property type="component" value="Chromosome 6"/>
</dbReference>
<keyword evidence="1" id="KW-0732">Signal</keyword>
<evidence type="ECO:0000313" key="2">
    <source>
        <dbReference type="EMBL" id="WFD04044.1"/>
    </source>
</evidence>
<accession>A0AAF0E1Q4</accession>
<feature type="signal peptide" evidence="1">
    <location>
        <begin position="1"/>
        <end position="18"/>
    </location>
</feature>